<evidence type="ECO:0000313" key="1">
    <source>
        <dbReference type="EMBL" id="GMF03596.1"/>
    </source>
</evidence>
<evidence type="ECO:0000313" key="2">
    <source>
        <dbReference type="Proteomes" id="UP001165064"/>
    </source>
</evidence>
<accession>A0ACB5U7Q6</accession>
<dbReference type="Proteomes" id="UP001165064">
    <property type="component" value="Unassembled WGS sequence"/>
</dbReference>
<sequence length="170" mass="19372">MATNAIKNGRSDMNNSLRFGREIEEITADNNNRIKLEFKEVEKKFQSKTQEGEQTQSERLVSEIMVQSNHIAARFLSRNNIPGLFKHFEELPVSESVKSALRHLKSKNCINSQDNIKNNNSSFKDALLLREFMTKSALSVEPARHAMLNLDSYATQIKCSIYGCSIDCQK</sequence>
<protein>
    <submittedName>
        <fullName evidence="1">Unnamed protein product</fullName>
    </submittedName>
</protein>
<comment type="caution">
    <text evidence="1">The sequence shown here is derived from an EMBL/GenBank/DDBJ whole genome shotgun (WGS) entry which is preliminary data.</text>
</comment>
<keyword evidence="2" id="KW-1185">Reference proteome</keyword>
<dbReference type="EMBL" id="BSXS01013126">
    <property type="protein sequence ID" value="GMF03596.1"/>
    <property type="molecule type" value="Genomic_DNA"/>
</dbReference>
<proteinExistence type="predicted"/>
<name>A0ACB5U7Q6_AMBMO</name>
<reference evidence="1" key="1">
    <citation type="submission" date="2023-04" db="EMBL/GenBank/DDBJ databases">
        <title>Ambrosiozyma monospora NBRC 10751.</title>
        <authorList>
            <person name="Ichikawa N."/>
            <person name="Sato H."/>
            <person name="Tonouchi N."/>
        </authorList>
    </citation>
    <scope>NUCLEOTIDE SEQUENCE</scope>
    <source>
        <strain evidence="1">NBRC 10751</strain>
    </source>
</reference>
<gene>
    <name evidence="1" type="ORF">Amon02_001184000</name>
</gene>
<organism evidence="1 2">
    <name type="scientific">Ambrosiozyma monospora</name>
    <name type="common">Yeast</name>
    <name type="synonym">Endomycopsis monosporus</name>
    <dbReference type="NCBI Taxonomy" id="43982"/>
    <lineage>
        <taxon>Eukaryota</taxon>
        <taxon>Fungi</taxon>
        <taxon>Dikarya</taxon>
        <taxon>Ascomycota</taxon>
        <taxon>Saccharomycotina</taxon>
        <taxon>Pichiomycetes</taxon>
        <taxon>Pichiales</taxon>
        <taxon>Pichiaceae</taxon>
        <taxon>Ambrosiozyma</taxon>
    </lineage>
</organism>